<protein>
    <recommendedName>
        <fullName evidence="4 13">Tetraacyldisaccharide 4'-kinase</fullName>
        <ecNumber evidence="3 13">2.7.1.130</ecNumber>
    </recommendedName>
    <alternativeName>
        <fullName evidence="12 13">Lipid A 4'-kinase</fullName>
    </alternativeName>
</protein>
<gene>
    <name evidence="13 14" type="primary">lpxK</name>
    <name evidence="14" type="ORF">IFJ97_03090</name>
</gene>
<organism evidence="14 15">
    <name type="scientific">Candidatus Sulfomarinibacter kjeldsenii</name>
    <dbReference type="NCBI Taxonomy" id="2885994"/>
    <lineage>
        <taxon>Bacteria</taxon>
        <taxon>Pseudomonadati</taxon>
        <taxon>Acidobacteriota</taxon>
        <taxon>Thermoanaerobaculia</taxon>
        <taxon>Thermoanaerobaculales</taxon>
        <taxon>Candidatus Sulfomarinibacteraceae</taxon>
        <taxon>Candidatus Sulfomarinibacter</taxon>
    </lineage>
</organism>
<dbReference type="GO" id="GO:0005886">
    <property type="term" value="C:plasma membrane"/>
    <property type="evidence" value="ECO:0007669"/>
    <property type="project" value="TreeGrafter"/>
</dbReference>
<evidence type="ECO:0000256" key="2">
    <source>
        <dbReference type="ARBA" id="ARBA00004870"/>
    </source>
</evidence>
<dbReference type="GO" id="GO:0009244">
    <property type="term" value="P:lipopolysaccharide core region biosynthetic process"/>
    <property type="evidence" value="ECO:0007669"/>
    <property type="project" value="TreeGrafter"/>
</dbReference>
<dbReference type="GO" id="GO:0009245">
    <property type="term" value="P:lipid A biosynthetic process"/>
    <property type="evidence" value="ECO:0007669"/>
    <property type="project" value="UniProtKB-UniRule"/>
</dbReference>
<accession>A0A8J6Y4N8</accession>
<dbReference type="PANTHER" id="PTHR42724:SF1">
    <property type="entry name" value="TETRAACYLDISACCHARIDE 4'-KINASE, MITOCHONDRIAL-RELATED"/>
    <property type="match status" value="1"/>
</dbReference>
<evidence type="ECO:0000256" key="9">
    <source>
        <dbReference type="ARBA" id="ARBA00022777"/>
    </source>
</evidence>
<dbReference type="GO" id="GO:0009029">
    <property type="term" value="F:lipid-A 4'-kinase activity"/>
    <property type="evidence" value="ECO:0007669"/>
    <property type="project" value="UniProtKB-UniRule"/>
</dbReference>
<sequence>MAWRYLLLPLAPVYRGAVAVRRAAYRRGLIRRTKLPVPVISVGNLTFGGTGKTPTVIALARDLVRMGRRPAVLTRGYKRLDDGQEVVVGPIPRQNAAEVGDEPLEMARRLPGVPVIVDADRARGGAEAQRLGADVVLLDDGFQHLRLERDLDLVLIDAGDPWGGNRMPPLGRLREPAAALERADAVLITKAPAEWRPVVADIESVIDRIAPRLQVFISRVRPRRVNVPGEGWLGPEVLTGRRVMAFAALGRPDGFAETLTETGAEIVATKWFPDHHAYTDQDLSEIVDQAAAASAIPVTTAKDAVKLPQESGAWVVEVVIEPVEGSWNGLWRLLPEVRS</sequence>
<dbReference type="UniPathway" id="UPA00359">
    <property type="reaction ID" value="UER00482"/>
</dbReference>
<comment type="pathway">
    <text evidence="2 13">Glycolipid biosynthesis; lipid IV(A) biosynthesis; lipid IV(A) from (3R)-3-hydroxytetradecanoyl-[acyl-carrier-protein] and UDP-N-acetyl-alpha-D-glucosamine: step 6/6.</text>
</comment>
<keyword evidence="11 13" id="KW-0443">Lipid metabolism</keyword>
<evidence type="ECO:0000256" key="12">
    <source>
        <dbReference type="ARBA" id="ARBA00029757"/>
    </source>
</evidence>
<dbReference type="Pfam" id="PF02606">
    <property type="entry name" value="LpxK"/>
    <property type="match status" value="1"/>
</dbReference>
<comment type="similarity">
    <text evidence="13">Belongs to the LpxK family.</text>
</comment>
<dbReference type="InterPro" id="IPR027417">
    <property type="entry name" value="P-loop_NTPase"/>
</dbReference>
<keyword evidence="9 13" id="KW-0418">Kinase</keyword>
<proteinExistence type="inferred from homology"/>
<evidence type="ECO:0000256" key="10">
    <source>
        <dbReference type="ARBA" id="ARBA00022840"/>
    </source>
</evidence>
<evidence type="ECO:0000256" key="6">
    <source>
        <dbReference type="ARBA" id="ARBA00022556"/>
    </source>
</evidence>
<evidence type="ECO:0000256" key="8">
    <source>
        <dbReference type="ARBA" id="ARBA00022741"/>
    </source>
</evidence>
<dbReference type="EMBL" id="JACXWA010000055">
    <property type="protein sequence ID" value="MBD3870330.1"/>
    <property type="molecule type" value="Genomic_DNA"/>
</dbReference>
<dbReference type="NCBIfam" id="TIGR00682">
    <property type="entry name" value="lpxK"/>
    <property type="match status" value="1"/>
</dbReference>
<dbReference type="HAMAP" id="MF_00409">
    <property type="entry name" value="LpxK"/>
    <property type="match status" value="1"/>
</dbReference>
<evidence type="ECO:0000256" key="5">
    <source>
        <dbReference type="ARBA" id="ARBA00022516"/>
    </source>
</evidence>
<evidence type="ECO:0000313" key="14">
    <source>
        <dbReference type="EMBL" id="MBD3870330.1"/>
    </source>
</evidence>
<evidence type="ECO:0000256" key="3">
    <source>
        <dbReference type="ARBA" id="ARBA00012071"/>
    </source>
</evidence>
<keyword evidence="8 13" id="KW-0547">Nucleotide-binding</keyword>
<reference evidence="14 15" key="1">
    <citation type="submission" date="2020-08" db="EMBL/GenBank/DDBJ databases">
        <title>Acidobacteriota in marine sediments use diverse sulfur dissimilation pathways.</title>
        <authorList>
            <person name="Wasmund K."/>
        </authorList>
    </citation>
    <scope>NUCLEOTIDE SEQUENCE [LARGE SCALE GENOMIC DNA]</scope>
    <source>
        <strain evidence="14">MAG AM3-A</strain>
    </source>
</reference>
<dbReference type="Gene3D" id="3.40.50.300">
    <property type="entry name" value="P-loop containing nucleotide triphosphate hydrolases"/>
    <property type="match status" value="1"/>
</dbReference>
<evidence type="ECO:0000256" key="7">
    <source>
        <dbReference type="ARBA" id="ARBA00022679"/>
    </source>
</evidence>
<keyword evidence="7 13" id="KW-0808">Transferase</keyword>
<dbReference type="GO" id="GO:0005524">
    <property type="term" value="F:ATP binding"/>
    <property type="evidence" value="ECO:0007669"/>
    <property type="project" value="UniProtKB-UniRule"/>
</dbReference>
<evidence type="ECO:0000256" key="1">
    <source>
        <dbReference type="ARBA" id="ARBA00002274"/>
    </source>
</evidence>
<feature type="binding site" evidence="13">
    <location>
        <begin position="46"/>
        <end position="53"/>
    </location>
    <ligand>
        <name>ATP</name>
        <dbReference type="ChEBI" id="CHEBI:30616"/>
    </ligand>
</feature>
<dbReference type="SUPFAM" id="SSF52540">
    <property type="entry name" value="P-loop containing nucleoside triphosphate hydrolases"/>
    <property type="match status" value="1"/>
</dbReference>
<evidence type="ECO:0000256" key="13">
    <source>
        <dbReference type="HAMAP-Rule" id="MF_00409"/>
    </source>
</evidence>
<dbReference type="InterPro" id="IPR003758">
    <property type="entry name" value="LpxK"/>
</dbReference>
<evidence type="ECO:0000256" key="4">
    <source>
        <dbReference type="ARBA" id="ARBA00016436"/>
    </source>
</evidence>
<comment type="function">
    <text evidence="1 13">Transfers the gamma-phosphate of ATP to the 4'-position of a tetraacyldisaccharide 1-phosphate intermediate (termed DS-1-P) to form tetraacyldisaccharide 1,4'-bis-phosphate (lipid IVA).</text>
</comment>
<dbReference type="Proteomes" id="UP000598633">
    <property type="component" value="Unassembled WGS sequence"/>
</dbReference>
<name>A0A8J6Y4N8_9BACT</name>
<dbReference type="PANTHER" id="PTHR42724">
    <property type="entry name" value="TETRAACYLDISACCHARIDE 4'-KINASE"/>
    <property type="match status" value="1"/>
</dbReference>
<evidence type="ECO:0000256" key="11">
    <source>
        <dbReference type="ARBA" id="ARBA00023098"/>
    </source>
</evidence>
<comment type="caution">
    <text evidence="14">The sequence shown here is derived from an EMBL/GenBank/DDBJ whole genome shotgun (WGS) entry which is preliminary data.</text>
</comment>
<evidence type="ECO:0000313" key="15">
    <source>
        <dbReference type="Proteomes" id="UP000598633"/>
    </source>
</evidence>
<keyword evidence="5 13" id="KW-0444">Lipid biosynthesis</keyword>
<dbReference type="EC" id="2.7.1.130" evidence="3 13"/>
<comment type="catalytic activity">
    <reaction evidence="13">
        <text>a lipid A disaccharide + ATP = a lipid IVA + ADP + H(+)</text>
        <dbReference type="Rhea" id="RHEA:67840"/>
        <dbReference type="ChEBI" id="CHEBI:15378"/>
        <dbReference type="ChEBI" id="CHEBI:30616"/>
        <dbReference type="ChEBI" id="CHEBI:176343"/>
        <dbReference type="ChEBI" id="CHEBI:176425"/>
        <dbReference type="ChEBI" id="CHEBI:456216"/>
        <dbReference type="EC" id="2.7.1.130"/>
    </reaction>
</comment>
<keyword evidence="6 13" id="KW-0441">Lipid A biosynthesis</keyword>
<dbReference type="AlphaFoldDB" id="A0A8J6Y4N8"/>
<keyword evidence="10 13" id="KW-0067">ATP-binding</keyword>